<dbReference type="SUPFAM" id="SSF56784">
    <property type="entry name" value="HAD-like"/>
    <property type="match status" value="1"/>
</dbReference>
<reference evidence="2" key="1">
    <citation type="journal article" date="2019" name="Int. J. Syst. Evol. Microbiol.">
        <title>The Global Catalogue of Microorganisms (GCM) 10K type strain sequencing project: providing services to taxonomists for standard genome sequencing and annotation.</title>
        <authorList>
            <consortium name="The Broad Institute Genomics Platform"/>
            <consortium name="The Broad Institute Genome Sequencing Center for Infectious Disease"/>
            <person name="Wu L."/>
            <person name="Ma J."/>
        </authorList>
    </citation>
    <scope>NUCLEOTIDE SEQUENCE [LARGE SCALE GENOMIC DNA]</scope>
    <source>
        <strain evidence="2">JCM 16082</strain>
    </source>
</reference>
<name>A0ABP3XVA5_9FLAO</name>
<dbReference type="PIRSF" id="PIRSF020079">
    <property type="entry name" value="UCP020079"/>
    <property type="match status" value="1"/>
</dbReference>
<comment type="caution">
    <text evidence="1">The sequence shown here is derived from an EMBL/GenBank/DDBJ whole genome shotgun (WGS) entry which is preliminary data.</text>
</comment>
<accession>A0ABP3XVA5</accession>
<dbReference type="Proteomes" id="UP001500507">
    <property type="component" value="Unassembled WGS sequence"/>
</dbReference>
<evidence type="ECO:0000313" key="2">
    <source>
        <dbReference type="Proteomes" id="UP001500507"/>
    </source>
</evidence>
<protein>
    <recommendedName>
        <fullName evidence="3">Hydrolase</fullName>
    </recommendedName>
</protein>
<dbReference type="NCBIfam" id="NF046079">
    <property type="entry name" value="HAD_phos_BT0820"/>
    <property type="match status" value="1"/>
</dbReference>
<dbReference type="InterPro" id="IPR016769">
    <property type="entry name" value="Phage_SP01_Orf1"/>
</dbReference>
<dbReference type="InterPro" id="IPR036412">
    <property type="entry name" value="HAD-like_sf"/>
</dbReference>
<dbReference type="InterPro" id="IPR023214">
    <property type="entry name" value="HAD_sf"/>
</dbReference>
<dbReference type="Gene3D" id="3.40.50.1000">
    <property type="entry name" value="HAD superfamily/HAD-like"/>
    <property type="match status" value="1"/>
</dbReference>
<dbReference type="RefSeq" id="WP_343767938.1">
    <property type="nucleotide sequence ID" value="NZ_BAAAFG010000016.1"/>
</dbReference>
<sequence length="138" mass="16032">MQNKTLTIAVDFDGTIVENAFPAIGKPILFAFETLKKLQEEGHQLILWTYRHGSKLDEAVDFCKQQGLEFYAVNKSYPEEEFEQDVSRKIHADLFIDDRNIGGLMQWGDVYQRLTHTKPEVPTVTKKENKMLSWIKKL</sequence>
<gene>
    <name evidence="1" type="ORF">GCM10009117_23680</name>
</gene>
<proteinExistence type="predicted"/>
<evidence type="ECO:0000313" key="1">
    <source>
        <dbReference type="EMBL" id="GAA0873221.1"/>
    </source>
</evidence>
<organism evidence="1 2">
    <name type="scientific">Gangjinia marincola</name>
    <dbReference type="NCBI Taxonomy" id="578463"/>
    <lineage>
        <taxon>Bacteria</taxon>
        <taxon>Pseudomonadati</taxon>
        <taxon>Bacteroidota</taxon>
        <taxon>Flavobacteriia</taxon>
        <taxon>Flavobacteriales</taxon>
        <taxon>Flavobacteriaceae</taxon>
        <taxon>Gangjinia</taxon>
    </lineage>
</organism>
<dbReference type="EMBL" id="BAAAFG010000016">
    <property type="protein sequence ID" value="GAA0873221.1"/>
    <property type="molecule type" value="Genomic_DNA"/>
</dbReference>
<keyword evidence="2" id="KW-1185">Reference proteome</keyword>
<evidence type="ECO:0008006" key="3">
    <source>
        <dbReference type="Google" id="ProtNLM"/>
    </source>
</evidence>